<reference evidence="4" key="1">
    <citation type="journal article" date="2019" name="Int. J. Syst. Evol. Microbiol.">
        <title>The Global Catalogue of Microorganisms (GCM) 10K type strain sequencing project: providing services to taxonomists for standard genome sequencing and annotation.</title>
        <authorList>
            <consortium name="The Broad Institute Genomics Platform"/>
            <consortium name="The Broad Institute Genome Sequencing Center for Infectious Disease"/>
            <person name="Wu L."/>
            <person name="Ma J."/>
        </authorList>
    </citation>
    <scope>NUCLEOTIDE SEQUENCE [LARGE SCALE GENOMIC DNA]</scope>
    <source>
        <strain evidence="4">CCM 7224</strain>
    </source>
</reference>
<dbReference type="RefSeq" id="WP_344380660.1">
    <property type="nucleotide sequence ID" value="NZ_BAAASQ010000051.1"/>
</dbReference>
<dbReference type="Pfam" id="PF00239">
    <property type="entry name" value="Resolvase"/>
    <property type="match status" value="1"/>
</dbReference>
<dbReference type="InterPro" id="IPR038109">
    <property type="entry name" value="DNA_bind_recomb_sf"/>
</dbReference>
<dbReference type="Gene3D" id="3.40.50.1390">
    <property type="entry name" value="Resolvase, N-terminal catalytic domain"/>
    <property type="match status" value="1"/>
</dbReference>
<accession>A0ABV9UNX6</accession>
<dbReference type="Gene3D" id="3.90.1750.20">
    <property type="entry name" value="Putative Large Serine Recombinase, Chain B, Domain 2"/>
    <property type="match status" value="1"/>
</dbReference>
<evidence type="ECO:0000313" key="4">
    <source>
        <dbReference type="Proteomes" id="UP001595834"/>
    </source>
</evidence>
<feature type="domain" description="Recombinase" evidence="2">
    <location>
        <begin position="182"/>
        <end position="315"/>
    </location>
</feature>
<dbReference type="PROSITE" id="PS51737">
    <property type="entry name" value="RECOMBINASE_DNA_BIND"/>
    <property type="match status" value="1"/>
</dbReference>
<proteinExistence type="predicted"/>
<keyword evidence="1" id="KW-0175">Coiled coil</keyword>
<dbReference type="SMART" id="SM00857">
    <property type="entry name" value="Resolvase"/>
    <property type="match status" value="1"/>
</dbReference>
<gene>
    <name evidence="3" type="ORF">ACFPFX_12480</name>
</gene>
<dbReference type="EMBL" id="JBHSIZ010000015">
    <property type="protein sequence ID" value="MFC4957105.1"/>
    <property type="molecule type" value="Genomic_DNA"/>
</dbReference>
<sequence>MSANHPLTSQDVTTLPLKDVEEEGSHVLQLGAYLRISDDDRDPVTGELSRQGVTNQLKDCHALAVQLGGEVVKVYDDNDTSASDPYIVRKDFEALLKDLAAGVIDGFVFKHSDRVARQAFDAARVCQIFERNGKLVGRAVTGGTDLSTDNGRAMFVMQAVMGGVEASSIRRRKADANRHKAIDGKDHIGRRAWGWDAEGNLVQPHADLRKKAILDIGDGATISQVQADWAEAGVTGKDGRPVLYKTVVLRITHPRNCGYKAYMPTRERRENPHPWGPDIIVYDSKGKPVIGRWAPLVTPEEYWRAIRVLEERKEVAKAKGQTGGTRPGHRTHLLSGLVRCGKCGTRLTASARTIKGKKVPFYRCPTTNNGCGGITRSAATLEDHVEELYLDAFAKKIARQAKRSSTAESTQIASDEARLEEISAEIESVMERRKPGAVSRISTSTAMDLIAELEEERGILRHRVRDLSAKIEDHRKTNPALLKEWEDYTPDKKRHEMTKLIKAIIVEKAPRGRHFDPESVDIAWEQED</sequence>
<dbReference type="Pfam" id="PF13408">
    <property type="entry name" value="Zn_ribbon_recom"/>
    <property type="match status" value="1"/>
</dbReference>
<keyword evidence="4" id="KW-1185">Reference proteome</keyword>
<name>A0ABV9UNX6_9ACTN</name>
<dbReference type="PANTHER" id="PTHR30461:SF23">
    <property type="entry name" value="DNA RECOMBINASE-RELATED"/>
    <property type="match status" value="1"/>
</dbReference>
<comment type="caution">
    <text evidence="3">The sequence shown here is derived from an EMBL/GenBank/DDBJ whole genome shotgun (WGS) entry which is preliminary data.</text>
</comment>
<dbReference type="Proteomes" id="UP001595834">
    <property type="component" value="Unassembled WGS sequence"/>
</dbReference>
<dbReference type="InterPro" id="IPR006119">
    <property type="entry name" value="Resolv_N"/>
</dbReference>
<evidence type="ECO:0000313" key="3">
    <source>
        <dbReference type="EMBL" id="MFC4957105.1"/>
    </source>
</evidence>
<evidence type="ECO:0000256" key="1">
    <source>
        <dbReference type="SAM" id="Coils"/>
    </source>
</evidence>
<feature type="coiled-coil region" evidence="1">
    <location>
        <begin position="412"/>
        <end position="470"/>
    </location>
</feature>
<evidence type="ECO:0000259" key="2">
    <source>
        <dbReference type="PROSITE" id="PS51737"/>
    </source>
</evidence>
<dbReference type="InterPro" id="IPR036162">
    <property type="entry name" value="Resolvase-like_N_sf"/>
</dbReference>
<dbReference type="InterPro" id="IPR025827">
    <property type="entry name" value="Zn_ribbon_recom_dom"/>
</dbReference>
<dbReference type="InterPro" id="IPR050639">
    <property type="entry name" value="SSR_resolvase"/>
</dbReference>
<dbReference type="InterPro" id="IPR011109">
    <property type="entry name" value="DNA_bind_recombinase_dom"/>
</dbReference>
<organism evidence="3 4">
    <name type="scientific">Streptomyces mauvecolor</name>
    <dbReference type="NCBI Taxonomy" id="58345"/>
    <lineage>
        <taxon>Bacteria</taxon>
        <taxon>Bacillati</taxon>
        <taxon>Actinomycetota</taxon>
        <taxon>Actinomycetes</taxon>
        <taxon>Kitasatosporales</taxon>
        <taxon>Streptomycetaceae</taxon>
        <taxon>Streptomyces</taxon>
    </lineage>
</organism>
<dbReference type="SUPFAM" id="SSF53041">
    <property type="entry name" value="Resolvase-like"/>
    <property type="match status" value="1"/>
</dbReference>
<protein>
    <submittedName>
        <fullName evidence="3">Recombinase family protein</fullName>
    </submittedName>
</protein>
<dbReference type="PANTHER" id="PTHR30461">
    <property type="entry name" value="DNA-INVERTASE FROM LAMBDOID PROPHAGE"/>
    <property type="match status" value="1"/>
</dbReference>